<keyword evidence="1" id="KW-1185">Reference proteome</keyword>
<proteinExistence type="predicted"/>
<sequence length="16" mass="2024">MRRRCTGRSKIMRRLC</sequence>
<dbReference type="AlphaFoldDB" id="A0A915IQV9"/>
<organism evidence="1 2">
    <name type="scientific">Romanomermis culicivorax</name>
    <name type="common">Nematode worm</name>
    <dbReference type="NCBI Taxonomy" id="13658"/>
    <lineage>
        <taxon>Eukaryota</taxon>
        <taxon>Metazoa</taxon>
        <taxon>Ecdysozoa</taxon>
        <taxon>Nematoda</taxon>
        <taxon>Enoplea</taxon>
        <taxon>Dorylaimia</taxon>
        <taxon>Mermithida</taxon>
        <taxon>Mermithoidea</taxon>
        <taxon>Mermithidae</taxon>
        <taxon>Romanomermis</taxon>
    </lineage>
</organism>
<accession>A0A915IQV9</accession>
<protein>
    <submittedName>
        <fullName evidence="2">Uncharacterized protein</fullName>
    </submittedName>
</protein>
<reference evidence="2" key="1">
    <citation type="submission" date="2022-11" db="UniProtKB">
        <authorList>
            <consortium name="WormBaseParasite"/>
        </authorList>
    </citation>
    <scope>IDENTIFICATION</scope>
</reference>
<evidence type="ECO:0000313" key="1">
    <source>
        <dbReference type="Proteomes" id="UP000887565"/>
    </source>
</evidence>
<name>A0A915IQV9_ROMCU</name>
<dbReference type="Proteomes" id="UP000887565">
    <property type="component" value="Unplaced"/>
</dbReference>
<dbReference type="WBParaSite" id="nRc.2.0.1.t16583-RA">
    <property type="protein sequence ID" value="nRc.2.0.1.t16583-RA"/>
    <property type="gene ID" value="nRc.2.0.1.g16583"/>
</dbReference>
<evidence type="ECO:0000313" key="2">
    <source>
        <dbReference type="WBParaSite" id="nRc.2.0.1.t16583-RA"/>
    </source>
</evidence>